<organism evidence="2 3">
    <name type="scientific">Araneus ventricosus</name>
    <name type="common">Orbweaver spider</name>
    <name type="synonym">Epeira ventricosa</name>
    <dbReference type="NCBI Taxonomy" id="182803"/>
    <lineage>
        <taxon>Eukaryota</taxon>
        <taxon>Metazoa</taxon>
        <taxon>Ecdysozoa</taxon>
        <taxon>Arthropoda</taxon>
        <taxon>Chelicerata</taxon>
        <taxon>Arachnida</taxon>
        <taxon>Araneae</taxon>
        <taxon>Araneomorphae</taxon>
        <taxon>Entelegynae</taxon>
        <taxon>Araneoidea</taxon>
        <taxon>Araneidae</taxon>
        <taxon>Araneus</taxon>
    </lineage>
</organism>
<protein>
    <submittedName>
        <fullName evidence="2">Uncharacterized protein</fullName>
    </submittedName>
</protein>
<dbReference type="AlphaFoldDB" id="A0A4Y1ZXM4"/>
<proteinExistence type="predicted"/>
<reference evidence="2 3" key="1">
    <citation type="journal article" date="2019" name="Sci. Rep.">
        <title>Orb-weaving spider Araneus ventricosus genome elucidates the spidroin gene catalogue.</title>
        <authorList>
            <person name="Kono N."/>
            <person name="Nakamura H."/>
            <person name="Ohtoshi R."/>
            <person name="Moran D.A.P."/>
            <person name="Shinohara A."/>
            <person name="Yoshida Y."/>
            <person name="Fujiwara M."/>
            <person name="Mori M."/>
            <person name="Tomita M."/>
            <person name="Arakawa K."/>
        </authorList>
    </citation>
    <scope>NUCLEOTIDE SEQUENCE [LARGE SCALE GENOMIC DNA]</scope>
</reference>
<name>A0A4Y1ZXM4_ARAVE</name>
<dbReference type="EMBL" id="BGPR01078895">
    <property type="protein sequence ID" value="GBL72183.1"/>
    <property type="molecule type" value="Genomic_DNA"/>
</dbReference>
<evidence type="ECO:0000313" key="2">
    <source>
        <dbReference type="EMBL" id="GBL72231.1"/>
    </source>
</evidence>
<comment type="caution">
    <text evidence="2">The sequence shown here is derived from an EMBL/GenBank/DDBJ whole genome shotgun (WGS) entry which is preliminary data.</text>
</comment>
<keyword evidence="3" id="KW-1185">Reference proteome</keyword>
<dbReference type="EMBL" id="BGPR01078905">
    <property type="protein sequence ID" value="GBL72231.1"/>
    <property type="molecule type" value="Genomic_DNA"/>
</dbReference>
<gene>
    <name evidence="2" type="ORF">AVEN_212846_1</name>
    <name evidence="1" type="ORF">AVEN_22830_1</name>
</gene>
<evidence type="ECO:0000313" key="1">
    <source>
        <dbReference type="EMBL" id="GBL72183.1"/>
    </source>
</evidence>
<dbReference type="Proteomes" id="UP000499080">
    <property type="component" value="Unassembled WGS sequence"/>
</dbReference>
<sequence length="109" mass="12369">MWGSWGPSPMTGRTSLKRRGLHEPLVMGAIMQEQQYLTLCRGGWSFNVHPDATAGRSDEVCASLSDIQRESIVIVKNRNIIIVIEETYCNRYRPQGFDKDLRLSVNTIT</sequence>
<evidence type="ECO:0000313" key="3">
    <source>
        <dbReference type="Proteomes" id="UP000499080"/>
    </source>
</evidence>
<accession>A0A4Y1ZXM4</accession>